<keyword evidence="2" id="KW-1133">Transmembrane helix</keyword>
<feature type="domain" description="PepSY" evidence="3">
    <location>
        <begin position="70"/>
        <end position="127"/>
    </location>
</feature>
<dbReference type="Gene3D" id="3.10.450.40">
    <property type="match status" value="2"/>
</dbReference>
<gene>
    <name evidence="4" type="ORF">ATCC9714PCS11_00591</name>
</gene>
<feature type="transmembrane region" description="Helical" evidence="2">
    <location>
        <begin position="37"/>
        <end position="56"/>
    </location>
</feature>
<protein>
    <submittedName>
        <fullName evidence="4">Peptidase propeptide</fullName>
    </submittedName>
</protein>
<evidence type="ECO:0000259" key="3">
    <source>
        <dbReference type="Pfam" id="PF03413"/>
    </source>
</evidence>
<feature type="region of interest" description="Disordered" evidence="1">
    <location>
        <begin position="224"/>
        <end position="294"/>
    </location>
</feature>
<dbReference type="InterPro" id="IPR025711">
    <property type="entry name" value="PepSY"/>
</dbReference>
<evidence type="ECO:0000256" key="1">
    <source>
        <dbReference type="SAM" id="MobiDB-lite"/>
    </source>
</evidence>
<feature type="compositionally biased region" description="Basic and acidic residues" evidence="1">
    <location>
        <begin position="259"/>
        <end position="286"/>
    </location>
</feature>
<dbReference type="Pfam" id="PF03413">
    <property type="entry name" value="PepSY"/>
    <property type="match status" value="2"/>
</dbReference>
<reference evidence="4 5" key="1">
    <citation type="submission" date="2014-11" db="EMBL/GenBank/DDBJ databases">
        <authorList>
            <person name="Aslett M.A."/>
            <person name="De Silva N."/>
        </authorList>
    </citation>
    <scope>NUCLEOTIDE SEQUENCE [LARGE SCALE GENOMIC DNA]</scope>
    <source>
        <strain evidence="4 5">ATCC9714</strain>
        <plasmid evidence="4 5">pCS1</plasmid>
    </source>
</reference>
<feature type="domain" description="PepSY" evidence="3">
    <location>
        <begin position="152"/>
        <end position="207"/>
    </location>
</feature>
<dbReference type="Proteomes" id="UP000032811">
    <property type="component" value="Plasmid pCS1"/>
</dbReference>
<sequence>MIVTSYRSLKLNFDIITTKINGNLNIERCEKMKFKQIMLIGVGAILGGALSIATVVNANPSIGNNSISEVNSEEAKKIMLNKVPGAKITKFEFDSDGKIKKYDGTLIKDNIEYEIDVDSKTGKIIKFEKENIRIVKDTILKNSTSQKNNTFIGENKARELMLNQVPGAKVINFYLDNDNTPEYEGKLIKNNKEYEISIDAKTGTIVDFSEEVIKTSSAANKNNENITVNKPVDTNNNTVNKPIVNPNTANNYFDDDRYDNDIDDRHDDDRYDNDIDDRHDDDRYDNDIDDRYDD</sequence>
<keyword evidence="2" id="KW-0472">Membrane</keyword>
<name>A0ABM9RTV0_PARSO</name>
<evidence type="ECO:0000256" key="2">
    <source>
        <dbReference type="SAM" id="Phobius"/>
    </source>
</evidence>
<keyword evidence="5" id="KW-1185">Reference proteome</keyword>
<organism evidence="4 5">
    <name type="scientific">Paraclostridium sordellii</name>
    <name type="common">Clostridium sordellii</name>
    <dbReference type="NCBI Taxonomy" id="1505"/>
    <lineage>
        <taxon>Bacteria</taxon>
        <taxon>Bacillati</taxon>
        <taxon>Bacillota</taxon>
        <taxon>Clostridia</taxon>
        <taxon>Peptostreptococcales</taxon>
        <taxon>Peptostreptococcaceae</taxon>
        <taxon>Paraclostridium</taxon>
    </lineage>
</organism>
<dbReference type="EMBL" id="LN679999">
    <property type="protein sequence ID" value="CEJ75518.1"/>
    <property type="molecule type" value="Genomic_DNA"/>
</dbReference>
<accession>A0ABM9RTV0</accession>
<proteinExistence type="predicted"/>
<evidence type="ECO:0000313" key="5">
    <source>
        <dbReference type="Proteomes" id="UP000032811"/>
    </source>
</evidence>
<keyword evidence="4" id="KW-0614">Plasmid</keyword>
<keyword evidence="2" id="KW-0812">Transmembrane</keyword>
<feature type="compositionally biased region" description="Polar residues" evidence="1">
    <location>
        <begin position="224"/>
        <end position="251"/>
    </location>
</feature>
<geneLocation type="plasmid" evidence="4 5">
    <name>pCS1</name>
</geneLocation>
<evidence type="ECO:0000313" key="4">
    <source>
        <dbReference type="EMBL" id="CEJ75518.1"/>
    </source>
</evidence>